<sequence length="404" mass="42030">MRLLTRAAVAATTVLGAGVAAVAAGRGAAAAALRPARAGPARLPAGFAGPQLTVHSFSEGNSGTGETSGTEGWIALTRSFTARLPGRYGLSGRGCHVVVGPVLGEAAGNPGATSEGAAEADTAVRRLERITHGSLAPGTKLRLTPLVHLGNPRDALGLDYAEVEIPGETGALPAWFLPGERDTWVITVHGLGSTREQPMSVLPFLHGQHLPVLDLAYRGDPGTPGGANGPGALGAREWRDVDAAMRYALGYGAERFVLHGWSTGATMALHAAARSTLRDRVSGLVLDSPVLDRRTTLRALAASRGVPDALLPLAVRAAEGRIGLDNAQEPPPELADPAGLSVPILLFHGPDDTVAPWESSRRLAARHPDLITLHVVPHAPHAAMWNADPAGYEETVRRFLTPLL</sequence>
<organism evidence="2 3">
    <name type="scientific">Streptomyces gossypii</name>
    <dbReference type="NCBI Taxonomy" id="2883101"/>
    <lineage>
        <taxon>Bacteria</taxon>
        <taxon>Bacillati</taxon>
        <taxon>Actinomycetota</taxon>
        <taxon>Actinomycetes</taxon>
        <taxon>Kitasatosporales</taxon>
        <taxon>Streptomycetaceae</taxon>
        <taxon>Streptomyces</taxon>
    </lineage>
</organism>
<evidence type="ECO:0000256" key="1">
    <source>
        <dbReference type="SAM" id="SignalP"/>
    </source>
</evidence>
<dbReference type="Gene3D" id="3.40.50.1820">
    <property type="entry name" value="alpha/beta hydrolase"/>
    <property type="match status" value="1"/>
</dbReference>
<dbReference type="PANTHER" id="PTHR12277:SF79">
    <property type="entry name" value="XAA-PRO DIPEPTIDYL-PEPTIDASE-RELATED"/>
    <property type="match status" value="1"/>
</dbReference>
<dbReference type="SUPFAM" id="SSF53474">
    <property type="entry name" value="alpha/beta-Hydrolases"/>
    <property type="match status" value="1"/>
</dbReference>
<dbReference type="InterPro" id="IPR029058">
    <property type="entry name" value="AB_hydrolase_fold"/>
</dbReference>
<protein>
    <recommendedName>
        <fullName evidence="4">Secreted protein</fullName>
    </recommendedName>
</protein>
<evidence type="ECO:0008006" key="4">
    <source>
        <dbReference type="Google" id="ProtNLM"/>
    </source>
</evidence>
<feature type="chain" id="PRO_5045327193" description="Secreted protein" evidence="1">
    <location>
        <begin position="24"/>
        <end position="404"/>
    </location>
</feature>
<evidence type="ECO:0000313" key="2">
    <source>
        <dbReference type="EMBL" id="MCT2593779.1"/>
    </source>
</evidence>
<dbReference type="EMBL" id="JAJAGO010000016">
    <property type="protein sequence ID" value="MCT2593779.1"/>
    <property type="molecule type" value="Genomic_DNA"/>
</dbReference>
<dbReference type="RefSeq" id="WP_260221080.1">
    <property type="nucleotide sequence ID" value="NZ_JAJAGO010000016.1"/>
</dbReference>
<gene>
    <name evidence="2" type="ORF">LHJ74_28395</name>
</gene>
<accession>A0ABT2K2B9</accession>
<feature type="signal peptide" evidence="1">
    <location>
        <begin position="1"/>
        <end position="23"/>
    </location>
</feature>
<comment type="caution">
    <text evidence="2">The sequence shown here is derived from an EMBL/GenBank/DDBJ whole genome shotgun (WGS) entry which is preliminary data.</text>
</comment>
<keyword evidence="3" id="KW-1185">Reference proteome</keyword>
<reference evidence="2 3" key="1">
    <citation type="submission" date="2021-10" db="EMBL/GenBank/DDBJ databases">
        <title>Streptomyces gossypii sp. nov., isolated from soil collected from cotton field.</title>
        <authorList>
            <person name="Ge X."/>
            <person name="Chen X."/>
            <person name="Liu W."/>
        </authorList>
    </citation>
    <scope>NUCLEOTIDE SEQUENCE [LARGE SCALE GENOMIC DNA]</scope>
    <source>
        <strain evidence="2 3">N2-109</strain>
    </source>
</reference>
<dbReference type="PANTHER" id="PTHR12277">
    <property type="entry name" value="ALPHA/BETA HYDROLASE DOMAIN-CONTAINING PROTEIN"/>
    <property type="match status" value="1"/>
</dbReference>
<name>A0ABT2K2B9_9ACTN</name>
<evidence type="ECO:0000313" key="3">
    <source>
        <dbReference type="Proteomes" id="UP001156389"/>
    </source>
</evidence>
<dbReference type="Proteomes" id="UP001156389">
    <property type="component" value="Unassembled WGS sequence"/>
</dbReference>
<proteinExistence type="predicted"/>
<keyword evidence="1" id="KW-0732">Signal</keyword>